<accession>A0A423PDY8</accession>
<evidence type="ECO:0008006" key="3">
    <source>
        <dbReference type="Google" id="ProtNLM"/>
    </source>
</evidence>
<organism evidence="1 2">
    <name type="scientific">Salinisphaera orenii YIM 95161</name>
    <dbReference type="NCBI Taxonomy" id="1051139"/>
    <lineage>
        <taxon>Bacteria</taxon>
        <taxon>Pseudomonadati</taxon>
        <taxon>Pseudomonadota</taxon>
        <taxon>Gammaproteobacteria</taxon>
        <taxon>Salinisphaerales</taxon>
        <taxon>Salinisphaeraceae</taxon>
        <taxon>Salinisphaera</taxon>
    </lineage>
</organism>
<reference evidence="1 2" key="1">
    <citation type="submission" date="2013-10" db="EMBL/GenBank/DDBJ databases">
        <title>Salinisphaera halophila YIM 95161 Genome Sequencing.</title>
        <authorList>
            <person name="Lai Q."/>
            <person name="Li C."/>
            <person name="Shao Z."/>
        </authorList>
    </citation>
    <scope>NUCLEOTIDE SEQUENCE [LARGE SCALE GENOMIC DNA]</scope>
    <source>
        <strain evidence="1 2">YIM 95161</strain>
    </source>
</reference>
<evidence type="ECO:0000313" key="1">
    <source>
        <dbReference type="EMBL" id="ROO23733.1"/>
    </source>
</evidence>
<sequence>MRTEEILVERYGAYLTLEQLADMLHREPQSLRTSLNQETNALAPLARLRRKIGRRMYFRAADVAAFMEGEHA</sequence>
<evidence type="ECO:0000313" key="2">
    <source>
        <dbReference type="Proteomes" id="UP000285123"/>
    </source>
</evidence>
<gene>
    <name evidence="1" type="ORF">SAHL_16710</name>
</gene>
<dbReference type="AlphaFoldDB" id="A0A423PDY8"/>
<dbReference type="RefSeq" id="WP_123592533.1">
    <property type="nucleotide sequence ID" value="NZ_AYKF01000141.1"/>
</dbReference>
<name>A0A423PDY8_9GAMM</name>
<proteinExistence type="predicted"/>
<comment type="caution">
    <text evidence="1">The sequence shown here is derived from an EMBL/GenBank/DDBJ whole genome shotgun (WGS) entry which is preliminary data.</text>
</comment>
<protein>
    <recommendedName>
        <fullName evidence="3">Plasmid-related protein</fullName>
    </recommendedName>
</protein>
<dbReference type="Proteomes" id="UP000285123">
    <property type="component" value="Unassembled WGS sequence"/>
</dbReference>
<dbReference type="OrthoDB" id="8910937at2"/>
<dbReference type="EMBL" id="AYKF01000141">
    <property type="protein sequence ID" value="ROO23733.1"/>
    <property type="molecule type" value="Genomic_DNA"/>
</dbReference>